<proteinExistence type="inferred from homology"/>
<keyword evidence="6" id="KW-0496">Mitochondrion</keyword>
<dbReference type="InterPro" id="IPR023395">
    <property type="entry name" value="MCP_dom_sf"/>
</dbReference>
<dbReference type="GO" id="GO:0055085">
    <property type="term" value="P:transmembrane transport"/>
    <property type="evidence" value="ECO:0007669"/>
    <property type="project" value="InterPro"/>
</dbReference>
<protein>
    <submittedName>
        <fullName evidence="11">Mitochondrial FAD carrier protein FLX1</fullName>
    </submittedName>
</protein>
<comment type="similarity">
    <text evidence="2 10">Belongs to the mitochondrial carrier (TC 2.A.29) family.</text>
</comment>
<evidence type="ECO:0000313" key="12">
    <source>
        <dbReference type="Proteomes" id="UP000283383"/>
    </source>
</evidence>
<evidence type="ECO:0000256" key="2">
    <source>
        <dbReference type="ARBA" id="ARBA00006375"/>
    </source>
</evidence>
<feature type="repeat" description="Solcar" evidence="9">
    <location>
        <begin position="124"/>
        <end position="211"/>
    </location>
</feature>
<evidence type="ECO:0000256" key="6">
    <source>
        <dbReference type="ARBA" id="ARBA00022792"/>
    </source>
</evidence>
<comment type="caution">
    <text evidence="11">The sequence shown here is derived from an EMBL/GenBank/DDBJ whole genome shotgun (WGS) entry which is preliminary data.</text>
</comment>
<keyword evidence="3 10" id="KW-0813">Transport</keyword>
<gene>
    <name evidence="11" type="ORF">GcM3_109020</name>
</gene>
<dbReference type="GO" id="GO:0006862">
    <property type="term" value="P:nucleotide transport"/>
    <property type="evidence" value="ECO:0007669"/>
    <property type="project" value="InterPro"/>
</dbReference>
<evidence type="ECO:0000256" key="3">
    <source>
        <dbReference type="ARBA" id="ARBA00022448"/>
    </source>
</evidence>
<evidence type="ECO:0000256" key="4">
    <source>
        <dbReference type="ARBA" id="ARBA00022692"/>
    </source>
</evidence>
<keyword evidence="8 9" id="KW-0472">Membrane</keyword>
<comment type="subcellular location">
    <subcellularLocation>
        <location evidence="1">Membrane</location>
        <topology evidence="1">Multi-pass membrane protein</topology>
    </subcellularLocation>
</comment>
<dbReference type="Proteomes" id="UP000283383">
    <property type="component" value="Unassembled WGS sequence"/>
</dbReference>
<reference evidence="11 12" key="1">
    <citation type="journal article" date="2018" name="BMC Genomics">
        <title>Comparative genome analyses reveal sequence features reflecting distinct modes of host-adaptation between dicot and monocot powdery mildew.</title>
        <authorList>
            <person name="Wu Y."/>
            <person name="Ma X."/>
            <person name="Pan Z."/>
            <person name="Kale S.D."/>
            <person name="Song Y."/>
            <person name="King H."/>
            <person name="Zhang Q."/>
            <person name="Presley C."/>
            <person name="Deng X."/>
            <person name="Wei C.I."/>
            <person name="Xiao S."/>
        </authorList>
    </citation>
    <scope>NUCLEOTIDE SEQUENCE [LARGE SCALE GENOMIC DNA]</scope>
    <source>
        <strain evidence="11">UMSG3</strain>
    </source>
</reference>
<evidence type="ECO:0000256" key="7">
    <source>
        <dbReference type="ARBA" id="ARBA00022989"/>
    </source>
</evidence>
<keyword evidence="12" id="KW-1185">Reference proteome</keyword>
<feature type="repeat" description="Solcar" evidence="9">
    <location>
        <begin position="9"/>
        <end position="97"/>
    </location>
</feature>
<dbReference type="EMBL" id="MCBQ01010947">
    <property type="protein sequence ID" value="RKF66868.1"/>
    <property type="molecule type" value="Genomic_DNA"/>
</dbReference>
<dbReference type="InterPro" id="IPR018108">
    <property type="entry name" value="MCP_transmembrane"/>
</dbReference>
<evidence type="ECO:0000256" key="10">
    <source>
        <dbReference type="RuleBase" id="RU000488"/>
    </source>
</evidence>
<dbReference type="STRING" id="62708.A0A420I929"/>
<feature type="repeat" description="Solcar" evidence="9">
    <location>
        <begin position="236"/>
        <end position="319"/>
    </location>
</feature>
<sequence length="324" mass="36150">MTEQSVRLSTPQIETISGLSAGIVSTALFHPLDIIKTRLQVYRSSPSVPITTAAILRGLTCSPSPIKSLYRGITPNLLGNAGSWSLFLGLKSVIEDRIIKSRTFVSHNFYSKDNNRLFRPRDLLTPFDYFLASGISGMIITLSTNPLWVIKTRMLISDRGKEGAYANMWQGAGQIFRREGLRGFYKGAGISMLGNCHGAIQFSVYEPIKNIWKNYVARNDKLEENGQHIERLGVVATLTISGLAKVIAGTVTYPVQVLRSRLQAVHSDIASRLGITRVSKSLWEEKGWKGFYKGLSINIIRVLPATWTTFLVYENMKYFLARLG</sequence>
<evidence type="ECO:0000256" key="8">
    <source>
        <dbReference type="ARBA" id="ARBA00023136"/>
    </source>
</evidence>
<dbReference type="SUPFAM" id="SSF103506">
    <property type="entry name" value="Mitochondrial carrier"/>
    <property type="match status" value="1"/>
</dbReference>
<dbReference type="InterPro" id="IPR044712">
    <property type="entry name" value="SLC25A32-like"/>
</dbReference>
<keyword evidence="6" id="KW-0999">Mitochondrion inner membrane</keyword>
<keyword evidence="7" id="KW-1133">Transmembrane helix</keyword>
<dbReference type="PANTHER" id="PTHR45683">
    <property type="entry name" value="MITOCHONDRIAL NICOTINAMIDE ADENINE DINUCLEOTIDE TRANSPORTER 1-RELATED-RELATED"/>
    <property type="match status" value="1"/>
</dbReference>
<keyword evidence="5" id="KW-0677">Repeat</keyword>
<evidence type="ECO:0000256" key="1">
    <source>
        <dbReference type="ARBA" id="ARBA00004141"/>
    </source>
</evidence>
<dbReference type="GO" id="GO:0016020">
    <property type="term" value="C:membrane"/>
    <property type="evidence" value="ECO:0007669"/>
    <property type="project" value="UniProtKB-SubCell"/>
</dbReference>
<dbReference type="Pfam" id="PF00153">
    <property type="entry name" value="Mito_carr"/>
    <property type="match status" value="3"/>
</dbReference>
<evidence type="ECO:0000256" key="9">
    <source>
        <dbReference type="PROSITE-ProRule" id="PRU00282"/>
    </source>
</evidence>
<name>A0A420I929_9PEZI</name>
<dbReference type="Gene3D" id="1.50.40.10">
    <property type="entry name" value="Mitochondrial carrier domain"/>
    <property type="match status" value="2"/>
</dbReference>
<keyword evidence="4 9" id="KW-0812">Transmembrane</keyword>
<accession>A0A420I929</accession>
<evidence type="ECO:0000256" key="5">
    <source>
        <dbReference type="ARBA" id="ARBA00022737"/>
    </source>
</evidence>
<organism evidence="11 12">
    <name type="scientific">Golovinomyces cichoracearum</name>
    <dbReference type="NCBI Taxonomy" id="62708"/>
    <lineage>
        <taxon>Eukaryota</taxon>
        <taxon>Fungi</taxon>
        <taxon>Dikarya</taxon>
        <taxon>Ascomycota</taxon>
        <taxon>Pezizomycotina</taxon>
        <taxon>Leotiomycetes</taxon>
        <taxon>Erysiphales</taxon>
        <taxon>Erysiphaceae</taxon>
        <taxon>Golovinomyces</taxon>
    </lineage>
</organism>
<dbReference type="AlphaFoldDB" id="A0A420I929"/>
<dbReference type="PROSITE" id="PS50920">
    <property type="entry name" value="SOLCAR"/>
    <property type="match status" value="3"/>
</dbReference>
<evidence type="ECO:0000313" key="11">
    <source>
        <dbReference type="EMBL" id="RKF66868.1"/>
    </source>
</evidence>